<evidence type="ECO:0000256" key="6">
    <source>
        <dbReference type="ARBA" id="ARBA00023002"/>
    </source>
</evidence>
<evidence type="ECO:0000313" key="10">
    <source>
        <dbReference type="Proteomes" id="UP000236333"/>
    </source>
</evidence>
<dbReference type="GO" id="GO:0005829">
    <property type="term" value="C:cytosol"/>
    <property type="evidence" value="ECO:0007669"/>
    <property type="project" value="TreeGrafter"/>
</dbReference>
<dbReference type="GO" id="GO:0071949">
    <property type="term" value="F:FAD binding"/>
    <property type="evidence" value="ECO:0007669"/>
    <property type="project" value="TreeGrafter"/>
</dbReference>
<dbReference type="InterPro" id="IPR029041">
    <property type="entry name" value="FAD-linked_oxidoreductase-like"/>
</dbReference>
<evidence type="ECO:0000313" key="9">
    <source>
        <dbReference type="EMBL" id="PNH04186.1"/>
    </source>
</evidence>
<evidence type="ECO:0000256" key="3">
    <source>
        <dbReference type="ARBA" id="ARBA00006743"/>
    </source>
</evidence>
<organism evidence="9 10">
    <name type="scientific">Tetrabaena socialis</name>
    <dbReference type="NCBI Taxonomy" id="47790"/>
    <lineage>
        <taxon>Eukaryota</taxon>
        <taxon>Viridiplantae</taxon>
        <taxon>Chlorophyta</taxon>
        <taxon>core chlorophytes</taxon>
        <taxon>Chlorophyceae</taxon>
        <taxon>CS clade</taxon>
        <taxon>Chlamydomonadales</taxon>
        <taxon>Tetrabaenaceae</taxon>
        <taxon>Tetrabaena</taxon>
    </lineage>
</organism>
<evidence type="ECO:0000256" key="2">
    <source>
        <dbReference type="ARBA" id="ARBA00004777"/>
    </source>
</evidence>
<evidence type="ECO:0000256" key="5">
    <source>
        <dbReference type="ARBA" id="ARBA00022827"/>
    </source>
</evidence>
<dbReference type="AlphaFoldDB" id="A0A2J7ZV84"/>
<dbReference type="OrthoDB" id="16284at2759"/>
<dbReference type="Gene3D" id="3.20.20.220">
    <property type="match status" value="1"/>
</dbReference>
<dbReference type="Pfam" id="PF21895">
    <property type="entry name" value="MTHFR_C"/>
    <property type="match status" value="1"/>
</dbReference>
<comment type="pathway">
    <text evidence="2 7">One-carbon metabolism; tetrahydrofolate interconversion.</text>
</comment>
<proteinExistence type="inferred from homology"/>
<dbReference type="InterPro" id="IPR003171">
    <property type="entry name" value="Mehydrof_redctse-like"/>
</dbReference>
<dbReference type="GO" id="GO:0009086">
    <property type="term" value="P:methionine biosynthetic process"/>
    <property type="evidence" value="ECO:0007669"/>
    <property type="project" value="TreeGrafter"/>
</dbReference>
<dbReference type="UniPathway" id="UPA00193"/>
<keyword evidence="5" id="KW-0274">FAD</keyword>
<dbReference type="GO" id="GO:0035999">
    <property type="term" value="P:tetrahydrofolate interconversion"/>
    <property type="evidence" value="ECO:0007669"/>
    <property type="project" value="UniProtKB-UniPathway"/>
</dbReference>
<name>A0A2J7ZV84_9CHLO</name>
<reference evidence="9 10" key="1">
    <citation type="journal article" date="2017" name="Mol. Biol. Evol.">
        <title>The 4-celled Tetrabaena socialis nuclear genome reveals the essential components for genetic control of cell number at the origin of multicellularity in the volvocine lineage.</title>
        <authorList>
            <person name="Featherston J."/>
            <person name="Arakaki Y."/>
            <person name="Hanschen E.R."/>
            <person name="Ferris P.J."/>
            <person name="Michod R.E."/>
            <person name="Olson B.J.S.C."/>
            <person name="Nozaki H."/>
            <person name="Durand P.M."/>
        </authorList>
    </citation>
    <scope>NUCLEOTIDE SEQUENCE [LARGE SCALE GENOMIC DNA]</scope>
    <source>
        <strain evidence="9 10">NIES-571</strain>
    </source>
</reference>
<protein>
    <submittedName>
        <fullName evidence="9">Methylenetetrahydrofolate reductase 1</fullName>
    </submittedName>
</protein>
<keyword evidence="4" id="KW-0285">Flavoprotein</keyword>
<gene>
    <name evidence="9" type="ORF">TSOC_009681</name>
</gene>
<accession>A0A2J7ZV84</accession>
<dbReference type="Pfam" id="PF02219">
    <property type="entry name" value="MTHFR"/>
    <property type="match status" value="1"/>
</dbReference>
<comment type="similarity">
    <text evidence="3">Belongs to the methylenetetrahydrofolate reductase family.</text>
</comment>
<sequence length="277" mass="30398">MKLIDKVNQKLKEGKTFFSFEFFPPRTEERRPHPNTSDDTQGVENLFERLDRMVTYGPVFCDITWGAGGTTADVTLDIATRMQNQAGAAPTLDAERAAGVPVVVKVDFEEEHVRLLGDHAADLRAPACKRTFGKSARHALHHLRSDYVYGKSYVEFFCSPESWESLRPRLDAAPSLTYLATTAAGAPSGNMGPDDVNALSWGVFPGKEVLQPTVVCAASFGVWKEEAFELWLSEWGSLYEEGSASRGVLSAIAESWVLVSVVDNDYVSGDLFAVLLG</sequence>
<comment type="cofactor">
    <cofactor evidence="1">
        <name>FAD</name>
        <dbReference type="ChEBI" id="CHEBI:57692"/>
    </cofactor>
</comment>
<evidence type="ECO:0000256" key="1">
    <source>
        <dbReference type="ARBA" id="ARBA00001974"/>
    </source>
</evidence>
<comment type="caution">
    <text evidence="9">The sequence shown here is derived from an EMBL/GenBank/DDBJ whole genome shotgun (WGS) entry which is preliminary data.</text>
</comment>
<feature type="domain" description="MTHFR SAM-binding regulatory" evidence="8">
    <location>
        <begin position="145"/>
        <end position="267"/>
    </location>
</feature>
<evidence type="ECO:0000259" key="8">
    <source>
        <dbReference type="Pfam" id="PF21895"/>
    </source>
</evidence>
<dbReference type="SUPFAM" id="SSF51730">
    <property type="entry name" value="FAD-linked oxidoreductase"/>
    <property type="match status" value="1"/>
</dbReference>
<dbReference type="GO" id="GO:0004489">
    <property type="term" value="F:methylenetetrahydrofolate reductase [NAD(P)H] activity"/>
    <property type="evidence" value="ECO:0007669"/>
    <property type="project" value="InterPro"/>
</dbReference>
<dbReference type="InterPro" id="IPR053806">
    <property type="entry name" value="MTHFR_C"/>
</dbReference>
<dbReference type="Proteomes" id="UP000236333">
    <property type="component" value="Unassembled WGS sequence"/>
</dbReference>
<dbReference type="EMBL" id="PGGS01000415">
    <property type="protein sequence ID" value="PNH04186.1"/>
    <property type="molecule type" value="Genomic_DNA"/>
</dbReference>
<keyword evidence="6" id="KW-0560">Oxidoreductase</keyword>
<dbReference type="PANTHER" id="PTHR45754">
    <property type="entry name" value="METHYLENETETRAHYDROFOLATE REDUCTASE"/>
    <property type="match status" value="1"/>
</dbReference>
<dbReference type="PANTHER" id="PTHR45754:SF3">
    <property type="entry name" value="METHYLENETETRAHYDROFOLATE REDUCTASE (NADPH)"/>
    <property type="match status" value="1"/>
</dbReference>
<evidence type="ECO:0000256" key="7">
    <source>
        <dbReference type="RuleBase" id="RU004254"/>
    </source>
</evidence>
<keyword evidence="10" id="KW-1185">Reference proteome</keyword>
<evidence type="ECO:0000256" key="4">
    <source>
        <dbReference type="ARBA" id="ARBA00022630"/>
    </source>
</evidence>